<evidence type="ECO:0000256" key="1">
    <source>
        <dbReference type="SAM" id="Phobius"/>
    </source>
</evidence>
<feature type="transmembrane region" description="Helical" evidence="1">
    <location>
        <begin position="145"/>
        <end position="169"/>
    </location>
</feature>
<comment type="caution">
    <text evidence="2">The sequence shown here is derived from an EMBL/GenBank/DDBJ whole genome shotgun (WGS) entry which is preliminary data.</text>
</comment>
<feature type="transmembrane region" description="Helical" evidence="1">
    <location>
        <begin position="206"/>
        <end position="225"/>
    </location>
</feature>
<dbReference type="RefSeq" id="WP_053583622.1">
    <property type="nucleotide sequence ID" value="NZ_LGRV01000003.1"/>
</dbReference>
<keyword evidence="1" id="KW-0472">Membrane</keyword>
<evidence type="ECO:0000313" key="2">
    <source>
        <dbReference type="EMBL" id="KOS68774.1"/>
    </source>
</evidence>
<reference evidence="3" key="1">
    <citation type="submission" date="2015-07" db="EMBL/GenBank/DDBJ databases">
        <title>Fjat-14205 dsm 2895.</title>
        <authorList>
            <person name="Liu B."/>
            <person name="Wang J."/>
            <person name="Zhu Y."/>
            <person name="Liu G."/>
            <person name="Chen Q."/>
            <person name="Chen Z."/>
            <person name="Lan J."/>
            <person name="Che J."/>
            <person name="Ge C."/>
            <person name="Shi H."/>
            <person name="Pan Z."/>
            <person name="Liu X."/>
        </authorList>
    </citation>
    <scope>NUCLEOTIDE SEQUENCE [LARGE SCALE GENOMIC DNA]</scope>
    <source>
        <strain evidence="3">DSM 25560</strain>
    </source>
</reference>
<feature type="transmembrane region" description="Helical" evidence="1">
    <location>
        <begin position="176"/>
        <end position="194"/>
    </location>
</feature>
<dbReference type="Proteomes" id="UP000050668">
    <property type="component" value="Unassembled WGS sequence"/>
</dbReference>
<feature type="transmembrane region" description="Helical" evidence="1">
    <location>
        <begin position="104"/>
        <end position="133"/>
    </location>
</feature>
<name>A0ABR5K352_9BACI</name>
<evidence type="ECO:0000313" key="3">
    <source>
        <dbReference type="Proteomes" id="UP000050668"/>
    </source>
</evidence>
<gene>
    <name evidence="2" type="ORF">AEA09_09635</name>
</gene>
<accession>A0ABR5K352</accession>
<keyword evidence="3" id="KW-1185">Reference proteome</keyword>
<feature type="transmembrane region" description="Helical" evidence="1">
    <location>
        <begin position="59"/>
        <end position="78"/>
    </location>
</feature>
<sequence>MLKLMKLEWKKHQLSSCFKGVAICIVAIFSAVSLMVWGSKYDNDLMFSDYAGFMSLTNVLIRITFIIYSSAILSRLVIDEYKSKTIQLLFTYPLQRKKIMQAKLLTVFLFCFFSIIFTTFIISMLVFILNPMIGFFEVPVSMGDFIATVPTTFINSIMIAGVSLIPLYFGMRKKSTPATITSAILIGSILSASTNDGSGQVSLFDFIGVPIVLCALGLAIAYLSYRKVDRIDVT</sequence>
<keyword evidence="1" id="KW-1133">Transmembrane helix</keyword>
<organism evidence="2 3">
    <name type="scientific">Lysinibacillus contaminans</name>
    <dbReference type="NCBI Taxonomy" id="1293441"/>
    <lineage>
        <taxon>Bacteria</taxon>
        <taxon>Bacillati</taxon>
        <taxon>Bacillota</taxon>
        <taxon>Bacilli</taxon>
        <taxon>Bacillales</taxon>
        <taxon>Bacillaceae</taxon>
        <taxon>Lysinibacillus</taxon>
    </lineage>
</organism>
<protein>
    <submittedName>
        <fullName evidence="2">Bacitracin ABC transporter permease</fullName>
    </submittedName>
</protein>
<dbReference type="Pfam" id="PF12730">
    <property type="entry name" value="ABC2_membrane_4"/>
    <property type="match status" value="1"/>
</dbReference>
<feature type="transmembrane region" description="Helical" evidence="1">
    <location>
        <begin position="20"/>
        <end position="39"/>
    </location>
</feature>
<dbReference type="EMBL" id="LGRV01000003">
    <property type="protein sequence ID" value="KOS68774.1"/>
    <property type="molecule type" value="Genomic_DNA"/>
</dbReference>
<keyword evidence="1" id="KW-0812">Transmembrane</keyword>
<proteinExistence type="predicted"/>